<dbReference type="RefSeq" id="WP_119629396.1">
    <property type="nucleotide sequence ID" value="NZ_AP017928.1"/>
</dbReference>
<feature type="transmembrane region" description="Helical" evidence="2">
    <location>
        <begin position="372"/>
        <end position="388"/>
    </location>
</feature>
<feature type="transmembrane region" description="Helical" evidence="2">
    <location>
        <begin position="348"/>
        <end position="365"/>
    </location>
</feature>
<gene>
    <name evidence="3" type="ORF">sS8_1916</name>
</gene>
<accession>A0A250KQC8</accession>
<evidence type="ECO:0000313" key="4">
    <source>
        <dbReference type="Proteomes" id="UP000266313"/>
    </source>
</evidence>
<dbReference type="Proteomes" id="UP000266313">
    <property type="component" value="Chromosome"/>
</dbReference>
<dbReference type="EMBL" id="AP017928">
    <property type="protein sequence ID" value="BBA33870.1"/>
    <property type="molecule type" value="Genomic_DNA"/>
</dbReference>
<feature type="transmembrane region" description="Helical" evidence="2">
    <location>
        <begin position="33"/>
        <end position="51"/>
    </location>
</feature>
<feature type="transmembrane region" description="Helical" evidence="2">
    <location>
        <begin position="63"/>
        <end position="84"/>
    </location>
</feature>
<protein>
    <recommendedName>
        <fullName evidence="5">DUF2157 domain-containing protein</fullName>
    </recommendedName>
</protein>
<evidence type="ECO:0008006" key="5">
    <source>
        <dbReference type="Google" id="ProtNLM"/>
    </source>
</evidence>
<evidence type="ECO:0000256" key="1">
    <source>
        <dbReference type="SAM" id="MobiDB-lite"/>
    </source>
</evidence>
<feature type="transmembrane region" description="Helical" evidence="2">
    <location>
        <begin position="394"/>
        <end position="417"/>
    </location>
</feature>
<feature type="transmembrane region" description="Helical" evidence="2">
    <location>
        <begin position="178"/>
        <end position="200"/>
    </location>
</feature>
<dbReference type="OrthoDB" id="5560241at2"/>
<keyword evidence="2" id="KW-0472">Membrane</keyword>
<feature type="transmembrane region" description="Helical" evidence="2">
    <location>
        <begin position="90"/>
        <end position="116"/>
    </location>
</feature>
<keyword evidence="4" id="KW-1185">Reference proteome</keyword>
<feature type="region of interest" description="Disordered" evidence="1">
    <location>
        <begin position="1"/>
        <end position="20"/>
    </location>
</feature>
<name>A0A250KQC8_9GAMM</name>
<feature type="transmembrane region" description="Helical" evidence="2">
    <location>
        <begin position="137"/>
        <end position="158"/>
    </location>
</feature>
<dbReference type="AlphaFoldDB" id="A0A250KQC8"/>
<feature type="transmembrane region" description="Helical" evidence="2">
    <location>
        <begin position="269"/>
        <end position="290"/>
    </location>
</feature>
<reference evidence="3 4" key="1">
    <citation type="submission" date="2016-12" db="EMBL/GenBank/DDBJ databases">
        <title>Genome sequencing of Methylocaldum marinum.</title>
        <authorList>
            <person name="Takeuchi M."/>
            <person name="Kamagata Y."/>
            <person name="Hiraoka S."/>
            <person name="Oshima K."/>
            <person name="Hattori M."/>
            <person name="Iwasaki W."/>
        </authorList>
    </citation>
    <scope>NUCLEOTIDE SEQUENCE [LARGE SCALE GENOMIC DNA]</scope>
    <source>
        <strain evidence="3 4">S8</strain>
    </source>
</reference>
<proteinExistence type="predicted"/>
<organism evidence="3 4">
    <name type="scientific">Methylocaldum marinum</name>
    <dbReference type="NCBI Taxonomy" id="1432792"/>
    <lineage>
        <taxon>Bacteria</taxon>
        <taxon>Pseudomonadati</taxon>
        <taxon>Pseudomonadota</taxon>
        <taxon>Gammaproteobacteria</taxon>
        <taxon>Methylococcales</taxon>
        <taxon>Methylococcaceae</taxon>
        <taxon>Methylocaldum</taxon>
    </lineage>
</organism>
<evidence type="ECO:0000313" key="3">
    <source>
        <dbReference type="EMBL" id="BBA33870.1"/>
    </source>
</evidence>
<evidence type="ECO:0000256" key="2">
    <source>
        <dbReference type="SAM" id="Phobius"/>
    </source>
</evidence>
<feature type="transmembrane region" description="Helical" evidence="2">
    <location>
        <begin position="302"/>
        <end position="318"/>
    </location>
</feature>
<sequence length="439" mass="48152">MYTPDYDEFPARSPAETDQTPAAASLTSRITGYLRWVGSILIILSAISFMLQGHEDLLPAYRYWVGLGLTLLLCGGGLVCARLFKDTKGARIFFGLGAAFVPVQVSQVSAMLYAYWHGQAALQPQYRWLQFMDVSPAVIALDFVITAVLLVVVSYAGYAILARKYLGTLLRATVAGNLLLMLPIRDATLMAIVIAGLFVFLRRTEQRLHRDSSMRLPEGLTARALASLPLWIIIGRSFLHPASYLLAVAIGAIVLVCCIYDIRRYTQSASVIYVCQWLGTFSAVAIWLIVLEQFSTVSVNRLGAMLPVVAILFLLSGQVDFHARLYRLAGSVMAGVVTFGAILDQQPLAPVSAIAAGILLTVAGIRYREKMPFFSGNVCVAGGLLFHIKDAVALYSAAPWISSIGLGLAVILLASLIENKEKLIREKSRYYYNELKNWN</sequence>
<keyword evidence="2" id="KW-0812">Transmembrane</keyword>
<keyword evidence="2" id="KW-1133">Transmembrane helix</keyword>
<dbReference type="KEGG" id="mmai:sS8_1916"/>
<feature type="transmembrane region" description="Helical" evidence="2">
    <location>
        <begin position="244"/>
        <end position="262"/>
    </location>
</feature>
<feature type="transmembrane region" description="Helical" evidence="2">
    <location>
        <begin position="325"/>
        <end position="342"/>
    </location>
</feature>